<protein>
    <submittedName>
        <fullName evidence="2">Uncharacterized protein</fullName>
    </submittedName>
</protein>
<dbReference type="Proteomes" id="UP000704712">
    <property type="component" value="Unassembled WGS sequence"/>
</dbReference>
<evidence type="ECO:0000256" key="1">
    <source>
        <dbReference type="SAM" id="MobiDB-lite"/>
    </source>
</evidence>
<evidence type="ECO:0000313" key="3">
    <source>
        <dbReference type="Proteomes" id="UP000704712"/>
    </source>
</evidence>
<name>A0A8S9TJ37_PHYIN</name>
<proteinExistence type="predicted"/>
<feature type="region of interest" description="Disordered" evidence="1">
    <location>
        <begin position="30"/>
        <end position="68"/>
    </location>
</feature>
<organism evidence="2 3">
    <name type="scientific">Phytophthora infestans</name>
    <name type="common">Potato late blight agent</name>
    <name type="synonym">Botrytis infestans</name>
    <dbReference type="NCBI Taxonomy" id="4787"/>
    <lineage>
        <taxon>Eukaryota</taxon>
        <taxon>Sar</taxon>
        <taxon>Stramenopiles</taxon>
        <taxon>Oomycota</taxon>
        <taxon>Peronosporomycetes</taxon>
        <taxon>Peronosporales</taxon>
        <taxon>Peronosporaceae</taxon>
        <taxon>Phytophthora</taxon>
    </lineage>
</organism>
<reference evidence="2" key="1">
    <citation type="submission" date="2020-03" db="EMBL/GenBank/DDBJ databases">
        <title>Hybrid Assembly of Korean Phytophthora infestans isolates.</title>
        <authorList>
            <person name="Prokchorchik M."/>
            <person name="Lee Y."/>
            <person name="Seo J."/>
            <person name="Cho J.-H."/>
            <person name="Park Y.-E."/>
            <person name="Jang D.-C."/>
            <person name="Im J.-S."/>
            <person name="Choi J.-G."/>
            <person name="Park H.-J."/>
            <person name="Lee G.-B."/>
            <person name="Lee Y.-G."/>
            <person name="Hong S.-Y."/>
            <person name="Cho K."/>
            <person name="Sohn K.H."/>
        </authorList>
    </citation>
    <scope>NUCLEOTIDE SEQUENCE</scope>
    <source>
        <strain evidence="2">KR_2_A2</strain>
    </source>
</reference>
<gene>
    <name evidence="2" type="ORF">GN958_ATG23402</name>
</gene>
<sequence>MSAAGGYNVIGLASSEASSSEEQNIDAIELAVSSKKDNSRDNKGKRKEINKTQKPESPRMLGFRYRHL</sequence>
<accession>A0A8S9TJ37</accession>
<evidence type="ECO:0000313" key="2">
    <source>
        <dbReference type="EMBL" id="KAF4127422.1"/>
    </source>
</evidence>
<comment type="caution">
    <text evidence="2">The sequence shown here is derived from an EMBL/GenBank/DDBJ whole genome shotgun (WGS) entry which is preliminary data.</text>
</comment>
<dbReference type="EMBL" id="JAACNO010003269">
    <property type="protein sequence ID" value="KAF4127422.1"/>
    <property type="molecule type" value="Genomic_DNA"/>
</dbReference>
<feature type="compositionally biased region" description="Basic and acidic residues" evidence="1">
    <location>
        <begin position="34"/>
        <end position="57"/>
    </location>
</feature>
<dbReference type="AlphaFoldDB" id="A0A8S9TJ37"/>